<evidence type="ECO:0000256" key="10">
    <source>
        <dbReference type="HAMAP-Rule" id="MF_01486"/>
    </source>
</evidence>
<reference evidence="12 13" key="1">
    <citation type="submission" date="2021-02" db="EMBL/GenBank/DDBJ databases">
        <authorList>
            <person name="Park J.-S."/>
        </authorList>
    </citation>
    <scope>NUCLEOTIDE SEQUENCE [LARGE SCALE GENOMIC DNA]</scope>
    <source>
        <strain evidence="12 13">188UL20-2</strain>
    </source>
</reference>
<comment type="subunit">
    <text evidence="10">Heterotrimer of RecB, RecC and RecD. All subunits contribute to DNA-binding.</text>
</comment>
<evidence type="ECO:0000313" key="12">
    <source>
        <dbReference type="EMBL" id="MBM7036459.1"/>
    </source>
</evidence>
<dbReference type="InterPro" id="IPR011335">
    <property type="entry name" value="Restrct_endonuc-II-like"/>
</dbReference>
<keyword evidence="4 10" id="KW-0378">Hydrolase</keyword>
<keyword evidence="1 10" id="KW-0540">Nuclease</keyword>
<evidence type="ECO:0000256" key="3">
    <source>
        <dbReference type="ARBA" id="ARBA00022763"/>
    </source>
</evidence>
<dbReference type="SUPFAM" id="SSF52540">
    <property type="entry name" value="P-loop containing nucleoside triphosphate hydrolases"/>
    <property type="match status" value="2"/>
</dbReference>
<protein>
    <recommendedName>
        <fullName evidence="10">RecBCD enzyme subunit RecC</fullName>
    </recommendedName>
    <alternativeName>
        <fullName evidence="10">Exonuclease V subunit RecC</fullName>
        <shortName evidence="10">ExoV subunit RecC</shortName>
    </alternativeName>
    <alternativeName>
        <fullName evidence="10">Helicase/nuclease RecBCD subunit RecC</fullName>
    </alternativeName>
</protein>
<sequence>MFTVYHSNQIDLLNSLMIELIRNDPLPNPLQAEVILVQSPGMSQWLKLSIAQQQGVAGNIEFPLPATFIWRLFEKVLPDVPSKSAFNKESMTWRLNAILPNYLDTEEFAPLSRYLNDADPLKQLQLAEKIADTFDGYLVYRPDWIAAWEGHQEVEEVPAEQSWQPILWRALFDHTVASGASPYHRANLYDDFIDTLAHYQGRIESLPTRLFVFGISSLPPRYLEALHAIGQHIDVHFMFANPCRYYWGDVRDQKTIAKMAAQTRKHIEWQGDHSVVGNVAHVLKGSEAQNIEDPTQQAQVGNALLASMGKLGRDNLLLLSQLECQEIEAFVDHDLNSATLLQRIQSDILELDQRDISDDDSNRPKHIVAESDRSLTLHQCHSPTREVEVLHDQLLHLFDSDPSLTPRDVIVMVPDINRYTPAIEAIFGQANDERRIPYSISDRTTTEANPLLNAFFSLLDLPNSRAQSSLMLELLETPAVLRRFELSVQEFERIKLWVEEVGIRWGLTEKTAAELGFEAPLNTWQFGLQRMLMGYSLHPDVGLYEQDDRVISPFNHIQGMDADVAGRLAQYIDNLIEFQQRLAQSHSIEVWMDIINQLLSQFFTPELDEELMVSAIRDALVSLKQPLSELDDAPQLDIDLIRYCLKQKLDQSRVSQRFLAGQVNFCTLMPMRSIPFKVVCLLGMNDGAYPPAEMVEGFDLMQNKSRPGDRSRRIDGRYMFLEALLSAQHTLYISYVARSIRDNSVSEPSILVSELLEYCEQNYSVQLDTQADDNTNMDADNELTDFITYSHSMTPYSRHAFDGATPSYAREWLPVAQANSGNDASHTEVKPLAEDQWQLPSFADEIDGELIVELDVLSRFWTLPVKRYMNQRLGVYFDPFDIKIEDDEPFAMGGLGSYLLRQQLLEHSLEQSIQAGEVVTDPQSYLKHKRAEGVLPVGAFGELDIVSSEQQIAMLLERILPYCSRPQPARSIDLHLSPLSDTRRVFLQGWLDNQYEQGMVRYRCGQLSAKYVLGFWIDHLAAMATGEQRSTQLFGFAKHNVVEWMLLPLTSENAKHHLETLIQLYVEGLDLPLPFFVDTAWEGALAIEKAGLVLDNPPADSDVGLKAMAKMQQTFEGNSFRPGESDNPYIQRVWPQWNDQVAEKCYQLMQVVMLPLLSHCEREK</sequence>
<keyword evidence="9 10" id="KW-0234">DNA repair</keyword>
<dbReference type="SUPFAM" id="SSF52980">
    <property type="entry name" value="Restriction endonuclease-like"/>
    <property type="match status" value="1"/>
</dbReference>
<dbReference type="InterPro" id="IPR006697">
    <property type="entry name" value="RecC"/>
</dbReference>
<evidence type="ECO:0000313" key="13">
    <source>
        <dbReference type="Proteomes" id="UP000809621"/>
    </source>
</evidence>
<dbReference type="PIRSF" id="PIRSF000980">
    <property type="entry name" value="RecC"/>
    <property type="match status" value="1"/>
</dbReference>
<dbReference type="Gene3D" id="1.10.10.160">
    <property type="match status" value="1"/>
</dbReference>
<dbReference type="NCBIfam" id="TIGR01450">
    <property type="entry name" value="recC"/>
    <property type="match status" value="1"/>
</dbReference>
<dbReference type="PANTHER" id="PTHR30591">
    <property type="entry name" value="RECBCD ENZYME SUBUNIT RECC"/>
    <property type="match status" value="1"/>
</dbReference>
<keyword evidence="3 10" id="KW-0227">DNA damage</keyword>
<keyword evidence="7 10" id="KW-0067">ATP-binding</keyword>
<organism evidence="12 13">
    <name type="scientific">Vibrio ulleungensis</name>
    <dbReference type="NCBI Taxonomy" id="2807619"/>
    <lineage>
        <taxon>Bacteria</taxon>
        <taxon>Pseudomonadati</taxon>
        <taxon>Pseudomonadota</taxon>
        <taxon>Gammaproteobacteria</taxon>
        <taxon>Vibrionales</taxon>
        <taxon>Vibrionaceae</taxon>
        <taxon>Vibrio</taxon>
    </lineage>
</organism>
<evidence type="ECO:0000256" key="1">
    <source>
        <dbReference type="ARBA" id="ARBA00022722"/>
    </source>
</evidence>
<dbReference type="Pfam" id="PF17946">
    <property type="entry name" value="RecC_C"/>
    <property type="match status" value="1"/>
</dbReference>
<dbReference type="HAMAP" id="MF_01486">
    <property type="entry name" value="RecC"/>
    <property type="match status" value="1"/>
</dbReference>
<gene>
    <name evidence="10 12" type="primary">recC</name>
    <name evidence="12" type="ORF">JQC93_08565</name>
</gene>
<dbReference type="InterPro" id="IPR041500">
    <property type="entry name" value="RecC_C"/>
</dbReference>
<dbReference type="RefSeq" id="WP_205158013.1">
    <property type="nucleotide sequence ID" value="NZ_JAFEUM010000002.1"/>
</dbReference>
<dbReference type="CDD" id="cd22353">
    <property type="entry name" value="RecC_C-like"/>
    <property type="match status" value="1"/>
</dbReference>
<dbReference type="Pfam" id="PF04257">
    <property type="entry name" value="Exonuc_V_gamma"/>
    <property type="match status" value="1"/>
</dbReference>
<evidence type="ECO:0000259" key="11">
    <source>
        <dbReference type="Pfam" id="PF17946"/>
    </source>
</evidence>
<keyword evidence="2 10" id="KW-0547">Nucleotide-binding</keyword>
<comment type="similarity">
    <text evidence="10">Belongs to the RecC family.</text>
</comment>
<dbReference type="InterPro" id="IPR027417">
    <property type="entry name" value="P-loop_NTPase"/>
</dbReference>
<keyword evidence="6 10" id="KW-0269">Exonuclease</keyword>
<dbReference type="Gene3D" id="1.10.10.990">
    <property type="match status" value="1"/>
</dbReference>
<dbReference type="InterPro" id="IPR013986">
    <property type="entry name" value="DExx_box_DNA_helicase_dom_sf"/>
</dbReference>
<keyword evidence="8 10" id="KW-0238">DNA-binding</keyword>
<name>A0ABS2HHF1_9VIBR</name>
<keyword evidence="13" id="KW-1185">Reference proteome</keyword>
<dbReference type="Gene3D" id="3.40.50.10930">
    <property type="match status" value="1"/>
</dbReference>
<dbReference type="GO" id="GO:0008854">
    <property type="term" value="F:exodeoxyribonuclease V activity"/>
    <property type="evidence" value="ECO:0007669"/>
    <property type="project" value="UniProtKB-EC"/>
</dbReference>
<evidence type="ECO:0000256" key="4">
    <source>
        <dbReference type="ARBA" id="ARBA00022801"/>
    </source>
</evidence>
<proteinExistence type="inferred from homology"/>
<dbReference type="PANTHER" id="PTHR30591:SF1">
    <property type="entry name" value="RECBCD ENZYME SUBUNIT RECC"/>
    <property type="match status" value="1"/>
</dbReference>
<evidence type="ECO:0000256" key="9">
    <source>
        <dbReference type="ARBA" id="ARBA00023204"/>
    </source>
</evidence>
<keyword evidence="5 10" id="KW-0347">Helicase</keyword>
<dbReference type="EMBL" id="JAFEUM010000002">
    <property type="protein sequence ID" value="MBM7036459.1"/>
    <property type="molecule type" value="Genomic_DNA"/>
</dbReference>
<evidence type="ECO:0000256" key="7">
    <source>
        <dbReference type="ARBA" id="ARBA00022840"/>
    </source>
</evidence>
<evidence type="ECO:0000256" key="5">
    <source>
        <dbReference type="ARBA" id="ARBA00022806"/>
    </source>
</evidence>
<dbReference type="Gene3D" id="3.40.50.300">
    <property type="entry name" value="P-loop containing nucleotide triphosphate hydrolases"/>
    <property type="match status" value="2"/>
</dbReference>
<comment type="caution">
    <text evidence="12">The sequence shown here is derived from an EMBL/GenBank/DDBJ whole genome shotgun (WGS) entry which is preliminary data.</text>
</comment>
<feature type="domain" description="RecC C-terminal" evidence="11">
    <location>
        <begin position="852"/>
        <end position="1086"/>
    </location>
</feature>
<dbReference type="Proteomes" id="UP000809621">
    <property type="component" value="Unassembled WGS sequence"/>
</dbReference>
<comment type="function">
    <text evidence="10">A helicase/nuclease that prepares dsDNA breaks (DSB) for recombinational DNA repair. Binds to DSBs and unwinds DNA via a highly rapid and processive ATP-dependent bidirectional helicase activity. Unwinds dsDNA until it encounters a Chi (crossover hotspot instigator) sequence from the 3' direction. Cuts ssDNA a few nucleotides 3' to the Chi site. The properties and activities of the enzyme are changed at Chi. The Chi-altered holoenzyme produces a long 3'-ssDNA overhang and facilitates RecA-binding to the ssDNA for homologous DNA recombination and repair. Holoenzyme degrades any linearized DNA that is unable to undergo homologous recombination. In the holoenzyme this subunit recognizes the wild-type Chi sequence, and when added to isolated RecB increases its ATP-dependent helicase processivity.</text>
</comment>
<accession>A0ABS2HHF1</accession>
<evidence type="ECO:0000256" key="6">
    <source>
        <dbReference type="ARBA" id="ARBA00022839"/>
    </source>
</evidence>
<comment type="miscellaneous">
    <text evidence="10">In the RecBCD complex, RecB has a slow 3'-5' helicase, an exonuclease activity and loads RecA onto ssDNA, RecD has a fast 5'-3' helicase activity, while RecC stimulates the ATPase and processivity of the RecB helicase and contributes to recognition of the Chi site.</text>
</comment>
<evidence type="ECO:0000256" key="2">
    <source>
        <dbReference type="ARBA" id="ARBA00022741"/>
    </source>
</evidence>
<evidence type="ECO:0000256" key="8">
    <source>
        <dbReference type="ARBA" id="ARBA00023125"/>
    </source>
</evidence>